<gene>
    <name evidence="1" type="ORF">ACFQ14_13520</name>
</gene>
<dbReference type="RefSeq" id="WP_377213285.1">
    <property type="nucleotide sequence ID" value="NZ_JBHTJV010000012.1"/>
</dbReference>
<comment type="caution">
    <text evidence="1">The sequence shown here is derived from an EMBL/GenBank/DDBJ whole genome shotgun (WGS) entry which is preliminary data.</text>
</comment>
<dbReference type="EMBL" id="JBHTJV010000012">
    <property type="protein sequence ID" value="MFD0917428.1"/>
    <property type="molecule type" value="Genomic_DNA"/>
</dbReference>
<evidence type="ECO:0000313" key="2">
    <source>
        <dbReference type="Proteomes" id="UP001597101"/>
    </source>
</evidence>
<evidence type="ECO:0000313" key="1">
    <source>
        <dbReference type="EMBL" id="MFD0917428.1"/>
    </source>
</evidence>
<proteinExistence type="predicted"/>
<reference evidence="2" key="1">
    <citation type="journal article" date="2019" name="Int. J. Syst. Evol. Microbiol.">
        <title>The Global Catalogue of Microorganisms (GCM) 10K type strain sequencing project: providing services to taxonomists for standard genome sequencing and annotation.</title>
        <authorList>
            <consortium name="The Broad Institute Genomics Platform"/>
            <consortium name="The Broad Institute Genome Sequencing Center for Infectious Disease"/>
            <person name="Wu L."/>
            <person name="Ma J."/>
        </authorList>
    </citation>
    <scope>NUCLEOTIDE SEQUENCE [LARGE SCALE GENOMIC DNA]</scope>
    <source>
        <strain evidence="2">CCUG 60023</strain>
    </source>
</reference>
<organism evidence="1 2">
    <name type="scientific">Pseudahrensia aquimaris</name>
    <dbReference type="NCBI Taxonomy" id="744461"/>
    <lineage>
        <taxon>Bacteria</taxon>
        <taxon>Pseudomonadati</taxon>
        <taxon>Pseudomonadota</taxon>
        <taxon>Alphaproteobacteria</taxon>
        <taxon>Hyphomicrobiales</taxon>
        <taxon>Ahrensiaceae</taxon>
        <taxon>Pseudahrensia</taxon>
    </lineage>
</organism>
<protein>
    <submittedName>
        <fullName evidence="1">Uncharacterized protein</fullName>
    </submittedName>
</protein>
<name>A0ABW3FI18_9HYPH</name>
<accession>A0ABW3FI18</accession>
<keyword evidence="2" id="KW-1185">Reference proteome</keyword>
<dbReference type="Proteomes" id="UP001597101">
    <property type="component" value="Unassembled WGS sequence"/>
</dbReference>
<sequence>MSEPDSLRNEIVFHFDVDQHSISLKQFIDTARASEAIIDDFNNHFFSKELKYELRVRPSEQGGFVEVIQFVLGGGAAAGLGVLGFLATDIGKAVFRGLTDEEPAAFAERQTRKLRQRVKGKSTELTRDDDDRTIGFLIAEPEFSDKEIAVRVVTEMLQRFLSLDASTLEKIGLSPAQLRKAYAARNTIFKACLDNPEVKALGFDRSHEFPLKRADFARQIMQIPDEVENESEKPQVWSVETVDIVVNSPNWKREGRKWQAATNKIQDIAFDIEDEAFWKLVETKEIQPDIKDNMRVQWAYPAGHSKPTSVRALRVLSYNGKPISTPLTKEQWQAELGESYEVENDIQDLFQEGRQDEKDNPNYGQW</sequence>